<feature type="region of interest" description="Disordered" evidence="1">
    <location>
        <begin position="146"/>
        <end position="166"/>
    </location>
</feature>
<dbReference type="Proteomes" id="UP001633002">
    <property type="component" value="Unassembled WGS sequence"/>
</dbReference>
<dbReference type="EMBL" id="JBJQOH010000007">
    <property type="protein sequence ID" value="KAL3681038.1"/>
    <property type="molecule type" value="Genomic_DNA"/>
</dbReference>
<gene>
    <name evidence="3" type="ORF">R1sor_023994</name>
</gene>
<sequence>MREFHESLLAGHRGIWVTFTKLKRYWWKNMYKDTVGFVESCRTCQRYGCIGKITTNSGELDAQEAREFFQLYGLKLSLTTAYNPKGNAKSKRGHPPVVKALVKALETVHDNATYGSRELDGIRLRRPIVGKLMKIFKKRDEEVEFMDTHEEDRSQVEDENPEMKMM</sequence>
<evidence type="ECO:0000313" key="4">
    <source>
        <dbReference type="Proteomes" id="UP001633002"/>
    </source>
</evidence>
<comment type="caution">
    <text evidence="3">The sequence shown here is derived from an EMBL/GenBank/DDBJ whole genome shotgun (WGS) entry which is preliminary data.</text>
</comment>
<evidence type="ECO:0000259" key="2">
    <source>
        <dbReference type="Pfam" id="PF17921"/>
    </source>
</evidence>
<feature type="domain" description="Integrase zinc-binding" evidence="2">
    <location>
        <begin position="1"/>
        <end position="47"/>
    </location>
</feature>
<dbReference type="InterPro" id="IPR041588">
    <property type="entry name" value="Integrase_H2C2"/>
</dbReference>
<dbReference type="AlphaFoldDB" id="A0ABD3GPZ6"/>
<evidence type="ECO:0000256" key="1">
    <source>
        <dbReference type="SAM" id="MobiDB-lite"/>
    </source>
</evidence>
<evidence type="ECO:0000313" key="3">
    <source>
        <dbReference type="EMBL" id="KAL3681038.1"/>
    </source>
</evidence>
<dbReference type="Pfam" id="PF17921">
    <property type="entry name" value="Integrase_H2C2"/>
    <property type="match status" value="1"/>
</dbReference>
<organism evidence="3 4">
    <name type="scientific">Riccia sorocarpa</name>
    <dbReference type="NCBI Taxonomy" id="122646"/>
    <lineage>
        <taxon>Eukaryota</taxon>
        <taxon>Viridiplantae</taxon>
        <taxon>Streptophyta</taxon>
        <taxon>Embryophyta</taxon>
        <taxon>Marchantiophyta</taxon>
        <taxon>Marchantiopsida</taxon>
        <taxon>Marchantiidae</taxon>
        <taxon>Marchantiales</taxon>
        <taxon>Ricciaceae</taxon>
        <taxon>Riccia</taxon>
    </lineage>
</organism>
<protein>
    <recommendedName>
        <fullName evidence="2">Integrase zinc-binding domain-containing protein</fullName>
    </recommendedName>
</protein>
<reference evidence="3 4" key="1">
    <citation type="submission" date="2024-09" db="EMBL/GenBank/DDBJ databases">
        <title>Chromosome-scale assembly of Riccia sorocarpa.</title>
        <authorList>
            <person name="Paukszto L."/>
        </authorList>
    </citation>
    <scope>NUCLEOTIDE SEQUENCE [LARGE SCALE GENOMIC DNA]</scope>
    <source>
        <strain evidence="3">LP-2024</strain>
        <tissue evidence="3">Aerial parts of the thallus</tissue>
    </source>
</reference>
<keyword evidence="4" id="KW-1185">Reference proteome</keyword>
<proteinExistence type="predicted"/>
<dbReference type="Gene3D" id="1.10.340.70">
    <property type="match status" value="1"/>
</dbReference>
<name>A0ABD3GPZ6_9MARC</name>
<accession>A0ABD3GPZ6</accession>